<dbReference type="AlphaFoldDB" id="A0AAV7G580"/>
<evidence type="ECO:0000256" key="10">
    <source>
        <dbReference type="SAM" id="Phobius"/>
    </source>
</evidence>
<comment type="similarity">
    <text evidence="2 9">Belongs to the cytochrome P450 family.</text>
</comment>
<evidence type="ECO:0000313" key="12">
    <source>
        <dbReference type="Proteomes" id="UP000775213"/>
    </source>
</evidence>
<evidence type="ECO:0000256" key="1">
    <source>
        <dbReference type="ARBA" id="ARBA00001971"/>
    </source>
</evidence>
<gene>
    <name evidence="11" type="ORF">IEQ34_018655</name>
</gene>
<dbReference type="SUPFAM" id="SSF48264">
    <property type="entry name" value="Cytochrome P450"/>
    <property type="match status" value="1"/>
</dbReference>
<dbReference type="InterPro" id="IPR002401">
    <property type="entry name" value="Cyt_P450_E_grp-I"/>
</dbReference>
<dbReference type="PRINTS" id="PR00385">
    <property type="entry name" value="P450"/>
</dbReference>
<feature type="binding site" description="axial binding residue" evidence="8">
    <location>
        <position position="477"/>
    </location>
    <ligand>
        <name>heme</name>
        <dbReference type="ChEBI" id="CHEBI:30413"/>
    </ligand>
    <ligandPart>
        <name>Fe</name>
        <dbReference type="ChEBI" id="CHEBI:18248"/>
    </ligandPart>
</feature>
<organism evidence="11 12">
    <name type="scientific">Dendrobium chrysotoxum</name>
    <name type="common">Orchid</name>
    <dbReference type="NCBI Taxonomy" id="161865"/>
    <lineage>
        <taxon>Eukaryota</taxon>
        <taxon>Viridiplantae</taxon>
        <taxon>Streptophyta</taxon>
        <taxon>Embryophyta</taxon>
        <taxon>Tracheophyta</taxon>
        <taxon>Spermatophyta</taxon>
        <taxon>Magnoliopsida</taxon>
        <taxon>Liliopsida</taxon>
        <taxon>Asparagales</taxon>
        <taxon>Orchidaceae</taxon>
        <taxon>Epidendroideae</taxon>
        <taxon>Malaxideae</taxon>
        <taxon>Dendrobiinae</taxon>
        <taxon>Dendrobium</taxon>
    </lineage>
</organism>
<reference evidence="11 12" key="1">
    <citation type="journal article" date="2021" name="Hortic Res">
        <title>Chromosome-scale assembly of the Dendrobium chrysotoxum genome enhances the understanding of orchid evolution.</title>
        <authorList>
            <person name="Zhang Y."/>
            <person name="Zhang G.Q."/>
            <person name="Zhang D."/>
            <person name="Liu X.D."/>
            <person name="Xu X.Y."/>
            <person name="Sun W.H."/>
            <person name="Yu X."/>
            <person name="Zhu X."/>
            <person name="Wang Z.W."/>
            <person name="Zhao X."/>
            <person name="Zhong W.Y."/>
            <person name="Chen H."/>
            <person name="Yin W.L."/>
            <person name="Huang T."/>
            <person name="Niu S.C."/>
            <person name="Liu Z.J."/>
        </authorList>
    </citation>
    <scope>NUCLEOTIDE SEQUENCE [LARGE SCALE GENOMIC DNA]</scope>
    <source>
        <strain evidence="11">Lindl</strain>
    </source>
</reference>
<keyword evidence="3 8" id="KW-0349">Heme</keyword>
<dbReference type="PANTHER" id="PTHR47955">
    <property type="entry name" value="CYTOCHROME P450 FAMILY 71 PROTEIN"/>
    <property type="match status" value="1"/>
</dbReference>
<dbReference type="Gene3D" id="1.10.630.10">
    <property type="entry name" value="Cytochrome P450"/>
    <property type="match status" value="1"/>
</dbReference>
<evidence type="ECO:0000256" key="5">
    <source>
        <dbReference type="ARBA" id="ARBA00023002"/>
    </source>
</evidence>
<keyword evidence="7 9" id="KW-0503">Monooxygenase</keyword>
<comment type="caution">
    <text evidence="11">The sequence shown here is derived from an EMBL/GenBank/DDBJ whole genome shotgun (WGS) entry which is preliminary data.</text>
</comment>
<dbReference type="GO" id="GO:0004497">
    <property type="term" value="F:monooxygenase activity"/>
    <property type="evidence" value="ECO:0007669"/>
    <property type="project" value="UniProtKB-KW"/>
</dbReference>
<dbReference type="InterPro" id="IPR036396">
    <property type="entry name" value="Cyt_P450_sf"/>
</dbReference>
<keyword evidence="4 8" id="KW-0479">Metal-binding</keyword>
<evidence type="ECO:0000313" key="11">
    <source>
        <dbReference type="EMBL" id="KAH0451356.1"/>
    </source>
</evidence>
<evidence type="ECO:0000256" key="3">
    <source>
        <dbReference type="ARBA" id="ARBA00022617"/>
    </source>
</evidence>
<evidence type="ECO:0000256" key="7">
    <source>
        <dbReference type="ARBA" id="ARBA00023033"/>
    </source>
</evidence>
<feature type="transmembrane region" description="Helical" evidence="10">
    <location>
        <begin position="24"/>
        <end position="47"/>
    </location>
</feature>
<dbReference type="PANTHER" id="PTHR47955:SF19">
    <property type="entry name" value="CYTOCHROME P450 71A9-LIKE ISOFORM X1"/>
    <property type="match status" value="1"/>
</dbReference>
<keyword evidence="10" id="KW-1133">Transmembrane helix</keyword>
<dbReference type="EMBL" id="JAGFBR010000017">
    <property type="protein sequence ID" value="KAH0451356.1"/>
    <property type="molecule type" value="Genomic_DNA"/>
</dbReference>
<keyword evidence="6 8" id="KW-0408">Iron</keyword>
<keyword evidence="10" id="KW-0472">Membrane</keyword>
<protein>
    <recommendedName>
        <fullName evidence="13">Cytochrome P450</fullName>
    </recommendedName>
</protein>
<dbReference type="Proteomes" id="UP000775213">
    <property type="component" value="Unassembled WGS sequence"/>
</dbReference>
<proteinExistence type="inferred from homology"/>
<dbReference type="InterPro" id="IPR017972">
    <property type="entry name" value="Cyt_P450_CS"/>
</dbReference>
<dbReference type="InterPro" id="IPR001128">
    <property type="entry name" value="Cyt_P450"/>
</dbReference>
<accession>A0AAV7G580</accession>
<evidence type="ECO:0000256" key="6">
    <source>
        <dbReference type="ARBA" id="ARBA00023004"/>
    </source>
</evidence>
<comment type="cofactor">
    <cofactor evidence="1 8">
        <name>heme</name>
        <dbReference type="ChEBI" id="CHEBI:30413"/>
    </cofactor>
</comment>
<evidence type="ECO:0000256" key="4">
    <source>
        <dbReference type="ARBA" id="ARBA00022723"/>
    </source>
</evidence>
<name>A0AAV7G580_DENCH</name>
<dbReference type="Pfam" id="PF00067">
    <property type="entry name" value="p450"/>
    <property type="match status" value="1"/>
</dbReference>
<keyword evidence="12" id="KW-1185">Reference proteome</keyword>
<dbReference type="GO" id="GO:0016705">
    <property type="term" value="F:oxidoreductase activity, acting on paired donors, with incorporation or reduction of molecular oxygen"/>
    <property type="evidence" value="ECO:0007669"/>
    <property type="project" value="InterPro"/>
</dbReference>
<dbReference type="GO" id="GO:0020037">
    <property type="term" value="F:heme binding"/>
    <property type="evidence" value="ECO:0007669"/>
    <property type="project" value="InterPro"/>
</dbReference>
<dbReference type="PRINTS" id="PR00463">
    <property type="entry name" value="EP450I"/>
</dbReference>
<dbReference type="PROSITE" id="PS00086">
    <property type="entry name" value="CYTOCHROME_P450"/>
    <property type="match status" value="1"/>
</dbReference>
<dbReference type="FunFam" id="1.10.630.10:FF:000011">
    <property type="entry name" value="Cytochrome P450 83B1"/>
    <property type="match status" value="1"/>
</dbReference>
<evidence type="ECO:0000256" key="8">
    <source>
        <dbReference type="PIRSR" id="PIRSR602401-1"/>
    </source>
</evidence>
<dbReference type="GO" id="GO:0005506">
    <property type="term" value="F:iron ion binding"/>
    <property type="evidence" value="ECO:0007669"/>
    <property type="project" value="InterPro"/>
</dbReference>
<evidence type="ECO:0000256" key="2">
    <source>
        <dbReference type="ARBA" id="ARBA00010617"/>
    </source>
</evidence>
<sequence>MSLQDRIFDDLTSSSLNNLSNSKPVISCSCLFVFFFLLLPYLLIAIYRSRTRSSYNYFKYKCRELPPGPPPLPIIGSLHELFGQVIHISLRRLSKEHGPLMHLQLGQTSAVVASSLEVASEILRTQDTVFCSRPRLSAVTHFSYGGLDIGASPYGESWKKLRRFGSNKMFNPGKVQSFSFIREEEVDVMVGSINKSSLQGKLINLSEIALCLFNNITYREVFSKRVSADGECLLSPHHGLIRRMMTLMTEFNVKDFFPLFWWVDFLTGWWFKVEKRFREMDRIFEKEIELRLRQKSSNVCYGDFLDDLLKRQDEMDPSLGYLFSRKEIKALLMDMFLGGTDTSSVTLEWGMTELIKNPAAMKKAQKEVRRVAGNKGKVEESDMEQLPYLKMVVKETLRLHPPTTLLAPRESMKDTKIHGYDIPAKTLVIINAWAIGRDSRYWDEPDVFRPERFEDKNVTFKGNHFEFIPFGSGRRICPGMALGLASIELAFANILYSFDWELPSGMAENDVDMEERFGLSTHKKKPLCLFATPAAIASLCM</sequence>
<keyword evidence="10" id="KW-0812">Transmembrane</keyword>
<evidence type="ECO:0008006" key="13">
    <source>
        <dbReference type="Google" id="ProtNLM"/>
    </source>
</evidence>
<dbReference type="CDD" id="cd11072">
    <property type="entry name" value="CYP71-like"/>
    <property type="match status" value="1"/>
</dbReference>
<keyword evidence="5 9" id="KW-0560">Oxidoreductase</keyword>
<evidence type="ECO:0000256" key="9">
    <source>
        <dbReference type="RuleBase" id="RU000461"/>
    </source>
</evidence>